<evidence type="ECO:0000313" key="2">
    <source>
        <dbReference type="Proteomes" id="UP001160148"/>
    </source>
</evidence>
<dbReference type="AlphaFoldDB" id="A0AAV0WP75"/>
<comment type="caution">
    <text evidence="1">The sequence shown here is derived from an EMBL/GenBank/DDBJ whole genome shotgun (WGS) entry which is preliminary data.</text>
</comment>
<protein>
    <submittedName>
        <fullName evidence="1">Uncharacterized protein</fullName>
    </submittedName>
</protein>
<organism evidence="1 2">
    <name type="scientific">Macrosiphum euphorbiae</name>
    <name type="common">potato aphid</name>
    <dbReference type="NCBI Taxonomy" id="13131"/>
    <lineage>
        <taxon>Eukaryota</taxon>
        <taxon>Metazoa</taxon>
        <taxon>Ecdysozoa</taxon>
        <taxon>Arthropoda</taxon>
        <taxon>Hexapoda</taxon>
        <taxon>Insecta</taxon>
        <taxon>Pterygota</taxon>
        <taxon>Neoptera</taxon>
        <taxon>Paraneoptera</taxon>
        <taxon>Hemiptera</taxon>
        <taxon>Sternorrhyncha</taxon>
        <taxon>Aphidomorpha</taxon>
        <taxon>Aphidoidea</taxon>
        <taxon>Aphididae</taxon>
        <taxon>Macrosiphini</taxon>
        <taxon>Macrosiphum</taxon>
    </lineage>
</organism>
<proteinExistence type="predicted"/>
<gene>
    <name evidence="1" type="ORF">MEUPH1_LOCUS13016</name>
</gene>
<dbReference type="EMBL" id="CARXXK010000002">
    <property type="protein sequence ID" value="CAI6357387.1"/>
    <property type="molecule type" value="Genomic_DNA"/>
</dbReference>
<sequence length="215" mass="25515">MSQEKGNIYETPKEQNDRINQINEKDNNQFNNIIDKQELQFHNTLSKCEELLNRLNINNKHEEFCKKGMNMNELNTAKKKVEQSIKESKESLRLNDYNEHKLSELLENCLKHTNEWLKVMQKIKKDIDINSLTKCSSNSFCNSSIQSEYDFERPTIIVKEIKRNLNELTEYMCNINNKVKKNKCKRSQEMTTLKNTNFRLTKLCDIIAKKISDDR</sequence>
<dbReference type="Proteomes" id="UP001160148">
    <property type="component" value="Unassembled WGS sequence"/>
</dbReference>
<keyword evidence="2" id="KW-1185">Reference proteome</keyword>
<evidence type="ECO:0000313" key="1">
    <source>
        <dbReference type="EMBL" id="CAI6357387.1"/>
    </source>
</evidence>
<accession>A0AAV0WP75</accession>
<name>A0AAV0WP75_9HEMI</name>
<reference evidence="1 2" key="1">
    <citation type="submission" date="2023-01" db="EMBL/GenBank/DDBJ databases">
        <authorList>
            <person name="Whitehead M."/>
        </authorList>
    </citation>
    <scope>NUCLEOTIDE SEQUENCE [LARGE SCALE GENOMIC DNA]</scope>
</reference>